<organism evidence="1 2">
    <name type="scientific">Lignipirellula cremea</name>
    <dbReference type="NCBI Taxonomy" id="2528010"/>
    <lineage>
        <taxon>Bacteria</taxon>
        <taxon>Pseudomonadati</taxon>
        <taxon>Planctomycetota</taxon>
        <taxon>Planctomycetia</taxon>
        <taxon>Pirellulales</taxon>
        <taxon>Pirellulaceae</taxon>
        <taxon>Lignipirellula</taxon>
    </lineage>
</organism>
<protein>
    <submittedName>
        <fullName evidence="1">Uncharacterized protein</fullName>
    </submittedName>
</protein>
<sequence length="113" mass="13073">MLTPFNRQSLKSVYDDLKANRGLALSCMYRDPSGQGHWSYTGLASAASLWLTTDEIRALWVGGILRDKPINGVQWEGENRFRYGAFEFDLDYDPPAYLEDLVPRPYWMYVDLE</sequence>
<evidence type="ECO:0000313" key="2">
    <source>
        <dbReference type="Proteomes" id="UP000317648"/>
    </source>
</evidence>
<keyword evidence="2" id="KW-1185">Reference proteome</keyword>
<dbReference type="AlphaFoldDB" id="A0A518E3E2"/>
<dbReference type="Proteomes" id="UP000317648">
    <property type="component" value="Chromosome"/>
</dbReference>
<evidence type="ECO:0000313" key="1">
    <source>
        <dbReference type="EMBL" id="QDU98611.1"/>
    </source>
</evidence>
<reference evidence="1 2" key="1">
    <citation type="submission" date="2019-02" db="EMBL/GenBank/DDBJ databases">
        <title>Deep-cultivation of Planctomycetes and their phenomic and genomic characterization uncovers novel biology.</title>
        <authorList>
            <person name="Wiegand S."/>
            <person name="Jogler M."/>
            <person name="Boedeker C."/>
            <person name="Pinto D."/>
            <person name="Vollmers J."/>
            <person name="Rivas-Marin E."/>
            <person name="Kohn T."/>
            <person name="Peeters S.H."/>
            <person name="Heuer A."/>
            <person name="Rast P."/>
            <person name="Oberbeckmann S."/>
            <person name="Bunk B."/>
            <person name="Jeske O."/>
            <person name="Meyerdierks A."/>
            <person name="Storesund J.E."/>
            <person name="Kallscheuer N."/>
            <person name="Luecker S."/>
            <person name="Lage O.M."/>
            <person name="Pohl T."/>
            <person name="Merkel B.J."/>
            <person name="Hornburger P."/>
            <person name="Mueller R.-W."/>
            <person name="Bruemmer F."/>
            <person name="Labrenz M."/>
            <person name="Spormann A.M."/>
            <person name="Op den Camp H."/>
            <person name="Overmann J."/>
            <person name="Amann R."/>
            <person name="Jetten M.S.M."/>
            <person name="Mascher T."/>
            <person name="Medema M.H."/>
            <person name="Devos D.P."/>
            <person name="Kaster A.-K."/>
            <person name="Ovreas L."/>
            <person name="Rohde M."/>
            <person name="Galperin M.Y."/>
            <person name="Jogler C."/>
        </authorList>
    </citation>
    <scope>NUCLEOTIDE SEQUENCE [LARGE SCALE GENOMIC DNA]</scope>
    <source>
        <strain evidence="1 2">Pla85_3_4</strain>
    </source>
</reference>
<proteinExistence type="predicted"/>
<accession>A0A518E3E2</accession>
<gene>
    <name evidence="1" type="ORF">Pla8534_64820</name>
</gene>
<name>A0A518E3E2_9BACT</name>
<dbReference type="EMBL" id="CP036433">
    <property type="protein sequence ID" value="QDU98611.1"/>
    <property type="molecule type" value="Genomic_DNA"/>
</dbReference>
<dbReference type="KEGG" id="lcre:Pla8534_64820"/>